<evidence type="ECO:0000256" key="4">
    <source>
        <dbReference type="ARBA" id="ARBA00023163"/>
    </source>
</evidence>
<evidence type="ECO:0000256" key="5">
    <source>
        <dbReference type="ARBA" id="ARBA00023242"/>
    </source>
</evidence>
<gene>
    <name evidence="7" type="ORF">N7498_000031</name>
</gene>
<protein>
    <recommendedName>
        <fullName evidence="6">Xylanolytic transcriptional activator regulatory domain-containing protein</fullName>
    </recommendedName>
</protein>
<evidence type="ECO:0000313" key="8">
    <source>
        <dbReference type="Proteomes" id="UP001150904"/>
    </source>
</evidence>
<keyword evidence="3" id="KW-0805">Transcription regulation</keyword>
<comment type="caution">
    <text evidence="7">The sequence shown here is derived from an EMBL/GenBank/DDBJ whole genome shotgun (WGS) entry which is preliminary data.</text>
</comment>
<evidence type="ECO:0000259" key="6">
    <source>
        <dbReference type="Pfam" id="PF04082"/>
    </source>
</evidence>
<evidence type="ECO:0000256" key="2">
    <source>
        <dbReference type="ARBA" id="ARBA00022723"/>
    </source>
</evidence>
<dbReference type="CDD" id="cd12148">
    <property type="entry name" value="fungal_TF_MHR"/>
    <property type="match status" value="1"/>
</dbReference>
<reference evidence="7" key="1">
    <citation type="submission" date="2022-12" db="EMBL/GenBank/DDBJ databases">
        <authorList>
            <person name="Petersen C."/>
        </authorList>
    </citation>
    <scope>NUCLEOTIDE SEQUENCE</scope>
    <source>
        <strain evidence="7">IBT 15544</strain>
    </source>
</reference>
<dbReference type="InterPro" id="IPR007219">
    <property type="entry name" value="XnlR_reg_dom"/>
</dbReference>
<dbReference type="GO" id="GO:0003677">
    <property type="term" value="F:DNA binding"/>
    <property type="evidence" value="ECO:0007669"/>
    <property type="project" value="InterPro"/>
</dbReference>
<dbReference type="Proteomes" id="UP001150904">
    <property type="component" value="Unassembled WGS sequence"/>
</dbReference>
<dbReference type="PANTHER" id="PTHR47338:SF5">
    <property type="entry name" value="ZN(II)2CYS6 TRANSCRIPTION FACTOR (EUROFUNG)"/>
    <property type="match status" value="1"/>
</dbReference>
<dbReference type="GeneID" id="83174394"/>
<dbReference type="GO" id="GO:0008270">
    <property type="term" value="F:zinc ion binding"/>
    <property type="evidence" value="ECO:0007669"/>
    <property type="project" value="InterPro"/>
</dbReference>
<evidence type="ECO:0000313" key="7">
    <source>
        <dbReference type="EMBL" id="KAJ5217932.1"/>
    </source>
</evidence>
<evidence type="ECO:0000256" key="3">
    <source>
        <dbReference type="ARBA" id="ARBA00023015"/>
    </source>
</evidence>
<dbReference type="GO" id="GO:0005634">
    <property type="term" value="C:nucleus"/>
    <property type="evidence" value="ECO:0007669"/>
    <property type="project" value="UniProtKB-SubCell"/>
</dbReference>
<sequence length="533" mass="59260">MEAGTAEAAGWSGDEDPSNRPIRGFIAKALFLERLSQQPKQSDLFLIYSLLSVAAQFTPSLRSRYGGGRKATELFMERATAWSLKALHLPTTEHTQAFFLLGLAEWGSDDRNLSCMHMGIAVRSKSPITRPYPYDKSNGIFVVVASILGLHREQTYDLPLNPTATDIVESEVARRTFWVLQGQESLHCDATVPSAFPLRDLSVLLPCEENDFAFGRRATTRAALPGTFPALRNPHLVCLPERSLFASLIQVQNLWGHVARLTHPTVDNFDEATWSPGSHHTLLSHVLKEWEDGLDSRHRWSMWNLRGFKVENLHWGYLSLVMILRLCNITLNRYYLRQIMTALLNPSDPSEDGAPPGYWANMSRKLFLHLFEMDKQIEAFTRLRAADEAFPTELKALVERSVGQKLYPPLPADGMLSGSGTTIGFTSDRCSSSRVCVEKLGGNLSTIAAGVLERSNAEPRVQSGIAWDTTQRREPGQRVDWAATGAAAPLATGNGNGIAPNSGSRTPMAFGLDHMWSSFSYGDIEFRLPEEWA</sequence>
<dbReference type="OrthoDB" id="2399539at2759"/>
<evidence type="ECO:0000256" key="1">
    <source>
        <dbReference type="ARBA" id="ARBA00004123"/>
    </source>
</evidence>
<name>A0A9W9NDL4_9EURO</name>
<organism evidence="7 8">
    <name type="scientific">Penicillium cinerascens</name>
    <dbReference type="NCBI Taxonomy" id="70096"/>
    <lineage>
        <taxon>Eukaryota</taxon>
        <taxon>Fungi</taxon>
        <taxon>Dikarya</taxon>
        <taxon>Ascomycota</taxon>
        <taxon>Pezizomycotina</taxon>
        <taxon>Eurotiomycetes</taxon>
        <taxon>Eurotiomycetidae</taxon>
        <taxon>Eurotiales</taxon>
        <taxon>Aspergillaceae</taxon>
        <taxon>Penicillium</taxon>
    </lineage>
</organism>
<keyword evidence="2" id="KW-0479">Metal-binding</keyword>
<dbReference type="AlphaFoldDB" id="A0A9W9NDL4"/>
<dbReference type="RefSeq" id="XP_058312505.1">
    <property type="nucleotide sequence ID" value="XM_058447094.1"/>
</dbReference>
<dbReference type="Pfam" id="PF04082">
    <property type="entry name" value="Fungal_trans"/>
    <property type="match status" value="1"/>
</dbReference>
<proteinExistence type="predicted"/>
<dbReference type="InterPro" id="IPR050815">
    <property type="entry name" value="TF_fung"/>
</dbReference>
<keyword evidence="4" id="KW-0804">Transcription</keyword>
<feature type="domain" description="Xylanolytic transcriptional activator regulatory" evidence="6">
    <location>
        <begin position="29"/>
        <end position="210"/>
    </location>
</feature>
<dbReference type="EMBL" id="JAPQKR010000004">
    <property type="protein sequence ID" value="KAJ5217932.1"/>
    <property type="molecule type" value="Genomic_DNA"/>
</dbReference>
<dbReference type="GO" id="GO:0006351">
    <property type="term" value="P:DNA-templated transcription"/>
    <property type="evidence" value="ECO:0007669"/>
    <property type="project" value="InterPro"/>
</dbReference>
<dbReference type="PANTHER" id="PTHR47338">
    <property type="entry name" value="ZN(II)2CYS6 TRANSCRIPTION FACTOR (EUROFUNG)-RELATED"/>
    <property type="match status" value="1"/>
</dbReference>
<accession>A0A9W9NDL4</accession>
<keyword evidence="5" id="KW-0539">Nucleus</keyword>
<reference evidence="7" key="2">
    <citation type="journal article" date="2023" name="IMA Fungus">
        <title>Comparative genomic study of the Penicillium genus elucidates a diverse pangenome and 15 lateral gene transfer events.</title>
        <authorList>
            <person name="Petersen C."/>
            <person name="Sorensen T."/>
            <person name="Nielsen M.R."/>
            <person name="Sondergaard T.E."/>
            <person name="Sorensen J.L."/>
            <person name="Fitzpatrick D.A."/>
            <person name="Frisvad J.C."/>
            <person name="Nielsen K.L."/>
        </authorList>
    </citation>
    <scope>NUCLEOTIDE SEQUENCE</scope>
    <source>
        <strain evidence="7">IBT 15544</strain>
    </source>
</reference>
<dbReference type="GO" id="GO:0000981">
    <property type="term" value="F:DNA-binding transcription factor activity, RNA polymerase II-specific"/>
    <property type="evidence" value="ECO:0007669"/>
    <property type="project" value="InterPro"/>
</dbReference>
<keyword evidence="8" id="KW-1185">Reference proteome</keyword>
<comment type="subcellular location">
    <subcellularLocation>
        <location evidence="1">Nucleus</location>
    </subcellularLocation>
</comment>